<reference evidence="1" key="1">
    <citation type="submission" date="2018-01" db="EMBL/GenBank/DDBJ databases">
        <authorList>
            <person name="Krukenberg V."/>
        </authorList>
    </citation>
    <scope>NUCLEOTIDE SEQUENCE</scope>
    <source>
        <strain evidence="1">E20ANME2</strain>
    </source>
</reference>
<dbReference type="EMBL" id="PQXF01000003">
    <property type="protein sequence ID" value="PXF61783.1"/>
    <property type="molecule type" value="Genomic_DNA"/>
</dbReference>
<name>A0AC61L5X5_9EURY</name>
<protein>
    <submittedName>
        <fullName evidence="1">Pyruvate, phosphate dikinase</fullName>
    </submittedName>
</protein>
<keyword evidence="1" id="KW-0670">Pyruvate</keyword>
<gene>
    <name evidence="1" type="ORF">C4B59_02745</name>
</gene>
<proteinExistence type="predicted"/>
<accession>A0AC61L5X5</accession>
<sequence length="884" mass="96797">MGITVNAKKYVYFFGNGRAEGSARMKDLLGSKGANLAEMTNIGTPVPPGFTITTEACIHYYANDGGYPDGLEAEIDENLARLEGLTKKRFGDAKNPLLLSVRSGAAISMPGMMDTVLNIGLTDESVAGIARGTGNERFAYDSYRRFVQMFGNVVLGMKHSDFEQILEEKKQSRGVTMDTELDSDDLKELVSRYKELVEKETGRAFPEDPKEQLRMTIDAVFESWNTDRAITYRALNNISQDLGTGVNVQMMVFGNMGADSGTGVCFTRDPATGENMFYGEYLMNAQGEDVVAGLRTPETLDQLEAEMPDIYGELAAIREKLEKHYRDVQDMEFTIESGTLYMLQTRTGKRTAQAAVKTAVDMVAEGLIDKETAILRVEPDQLDQLLHPMIDPKATVDVLAKGLAASPGAAVGKVVFSSHRAMELAEKGEKVILVRLETSPDDVGGMAASQGILTARGGMTSHAAIVGRGMGKCCVVGCNEIDVDGEAKRFTVGGTVVNEGDYITLDGTKGDVILGVTDLVEPEMTGDFGTLMDWASRAKRLGVRTNADAPHDSEVARNFGAEGIGLCRTEHMFFGEERLPIVQQMILACDEASRRVALDKLMPMQKEDFKGIFEVMKDLPVTIRLLDPPLHEFLPKTEEDVIETALRMDMKVDELKSIIQNLHEVNPMLGHRGCRLGITYPEIYEMQVQAIFEAACELAAGRDCHLVIPEIMIPLVGHINELRFTKERLVETANTVMERYGTEIEYMVGTMIEVPRAAVTADEIATEAEFFSFGTNDLTQMTFGFSRDDVGKFLPFYVKEGILASDPFVTIDQTGVGKLVEMGAQKGRSTKPDLKIGICGEHGGNPASVEFCHRTGLDYVSCSPFRIPIAILAAAQAAVKEMDA</sequence>
<comment type="caution">
    <text evidence="1">The sequence shown here is derived from an EMBL/GenBank/DDBJ whole genome shotgun (WGS) entry which is preliminary data.</text>
</comment>
<evidence type="ECO:0000313" key="1">
    <source>
        <dbReference type="EMBL" id="PXF61783.1"/>
    </source>
</evidence>
<dbReference type="Proteomes" id="UP000248329">
    <property type="component" value="Unassembled WGS sequence"/>
</dbReference>
<evidence type="ECO:0000313" key="2">
    <source>
        <dbReference type="Proteomes" id="UP000248329"/>
    </source>
</evidence>
<organism evidence="1 2">
    <name type="scientific">Candidatus Methanogaster sp</name>
    <dbReference type="NCBI Taxonomy" id="3386292"/>
    <lineage>
        <taxon>Archaea</taxon>
        <taxon>Methanobacteriati</taxon>
        <taxon>Methanobacteriota</taxon>
        <taxon>Stenosarchaea group</taxon>
        <taxon>Methanomicrobia</taxon>
        <taxon>Methanosarcinales</taxon>
        <taxon>ANME-2 cluster</taxon>
        <taxon>Candidatus Methanogasteraceae</taxon>
        <taxon>Candidatus Methanogaster</taxon>
    </lineage>
</organism>